<gene>
    <name evidence="1" type="ORF">MPLG2_0936</name>
</gene>
<organism evidence="1 2">
    <name type="scientific">Micropruina glycogenica</name>
    <dbReference type="NCBI Taxonomy" id="75385"/>
    <lineage>
        <taxon>Bacteria</taxon>
        <taxon>Bacillati</taxon>
        <taxon>Actinomycetota</taxon>
        <taxon>Actinomycetes</taxon>
        <taxon>Propionibacteriales</taxon>
        <taxon>Nocardioidaceae</taxon>
        <taxon>Micropruina</taxon>
    </lineage>
</organism>
<keyword evidence="2" id="KW-1185">Reference proteome</keyword>
<evidence type="ECO:0000313" key="1">
    <source>
        <dbReference type="EMBL" id="SPD85972.1"/>
    </source>
</evidence>
<dbReference type="Proteomes" id="UP000238164">
    <property type="component" value="Chromosome 1"/>
</dbReference>
<reference evidence="1 2" key="1">
    <citation type="submission" date="2018-02" db="EMBL/GenBank/DDBJ databases">
        <authorList>
            <person name="Cohen D.B."/>
            <person name="Kent A.D."/>
        </authorList>
    </citation>
    <scope>NUCLEOTIDE SEQUENCE [LARGE SCALE GENOMIC DNA]</scope>
    <source>
        <strain evidence="1">1</strain>
    </source>
</reference>
<dbReference type="EMBL" id="LT985188">
    <property type="protein sequence ID" value="SPD85972.1"/>
    <property type="molecule type" value="Genomic_DNA"/>
</dbReference>
<evidence type="ECO:0000313" key="2">
    <source>
        <dbReference type="Proteomes" id="UP000238164"/>
    </source>
</evidence>
<name>A0A2N9JCV9_9ACTN</name>
<accession>A0A2N9JCV9</accession>
<sequence length="58" mass="6537">MRATVIGLQQAADPSFTASRFTEQALLSWCQRMEAEYNEGEVWPEAEGRLRPGARINP</sequence>
<dbReference type="AlphaFoldDB" id="A0A2N9JCV9"/>
<dbReference type="Gene3D" id="6.10.180.30">
    <property type="match status" value="1"/>
</dbReference>
<proteinExistence type="predicted"/>
<protein>
    <submittedName>
        <fullName evidence="1">Uncharacterized protein</fullName>
    </submittedName>
</protein>
<dbReference type="KEGG" id="mgg:MPLG2_0936"/>